<gene>
    <name evidence="2" type="ORF">P691DRAFT_766422</name>
</gene>
<evidence type="ECO:0000256" key="1">
    <source>
        <dbReference type="SAM" id="Phobius"/>
    </source>
</evidence>
<proteinExistence type="predicted"/>
<organism evidence="2 3">
    <name type="scientific">Macrolepiota fuliginosa MF-IS2</name>
    <dbReference type="NCBI Taxonomy" id="1400762"/>
    <lineage>
        <taxon>Eukaryota</taxon>
        <taxon>Fungi</taxon>
        <taxon>Dikarya</taxon>
        <taxon>Basidiomycota</taxon>
        <taxon>Agaricomycotina</taxon>
        <taxon>Agaricomycetes</taxon>
        <taxon>Agaricomycetidae</taxon>
        <taxon>Agaricales</taxon>
        <taxon>Agaricineae</taxon>
        <taxon>Agaricaceae</taxon>
        <taxon>Macrolepiota</taxon>
    </lineage>
</organism>
<keyword evidence="1" id="KW-0472">Membrane</keyword>
<keyword evidence="1" id="KW-0812">Transmembrane</keyword>
<protein>
    <recommendedName>
        <fullName evidence="4">Transmembrane protein</fullName>
    </recommendedName>
</protein>
<dbReference type="AlphaFoldDB" id="A0A9P5X0X1"/>
<accession>A0A9P5X0X1</accession>
<evidence type="ECO:0008006" key="4">
    <source>
        <dbReference type="Google" id="ProtNLM"/>
    </source>
</evidence>
<evidence type="ECO:0000313" key="2">
    <source>
        <dbReference type="EMBL" id="KAF9441327.1"/>
    </source>
</evidence>
<feature type="transmembrane region" description="Helical" evidence="1">
    <location>
        <begin position="58"/>
        <end position="81"/>
    </location>
</feature>
<feature type="transmembrane region" description="Helical" evidence="1">
    <location>
        <begin position="93"/>
        <end position="113"/>
    </location>
</feature>
<keyword evidence="3" id="KW-1185">Reference proteome</keyword>
<keyword evidence="1" id="KW-1133">Transmembrane helix</keyword>
<feature type="transmembrane region" description="Helical" evidence="1">
    <location>
        <begin position="30"/>
        <end position="46"/>
    </location>
</feature>
<dbReference type="Proteomes" id="UP000807342">
    <property type="component" value="Unassembled WGS sequence"/>
</dbReference>
<dbReference type="EMBL" id="MU151953">
    <property type="protein sequence ID" value="KAF9441327.1"/>
    <property type="molecule type" value="Genomic_DNA"/>
</dbReference>
<reference evidence="2" key="1">
    <citation type="submission" date="2020-11" db="EMBL/GenBank/DDBJ databases">
        <authorList>
            <consortium name="DOE Joint Genome Institute"/>
            <person name="Ahrendt S."/>
            <person name="Riley R."/>
            <person name="Andreopoulos W."/>
            <person name="Labutti K."/>
            <person name="Pangilinan J."/>
            <person name="Ruiz-Duenas F.J."/>
            <person name="Barrasa J.M."/>
            <person name="Sanchez-Garcia M."/>
            <person name="Camarero S."/>
            <person name="Miyauchi S."/>
            <person name="Serrano A."/>
            <person name="Linde D."/>
            <person name="Babiker R."/>
            <person name="Drula E."/>
            <person name="Ayuso-Fernandez I."/>
            <person name="Pacheco R."/>
            <person name="Padilla G."/>
            <person name="Ferreira P."/>
            <person name="Barriuso J."/>
            <person name="Kellner H."/>
            <person name="Castanera R."/>
            <person name="Alfaro M."/>
            <person name="Ramirez L."/>
            <person name="Pisabarro A.G."/>
            <person name="Kuo A."/>
            <person name="Tritt A."/>
            <person name="Lipzen A."/>
            <person name="He G."/>
            <person name="Yan M."/>
            <person name="Ng V."/>
            <person name="Cullen D."/>
            <person name="Martin F."/>
            <person name="Rosso M.-N."/>
            <person name="Henrissat B."/>
            <person name="Hibbett D."/>
            <person name="Martinez A.T."/>
            <person name="Grigoriev I.V."/>
        </authorList>
    </citation>
    <scope>NUCLEOTIDE SEQUENCE</scope>
    <source>
        <strain evidence="2">MF-IS2</strain>
    </source>
</reference>
<feature type="transmembrane region" description="Helical" evidence="1">
    <location>
        <begin position="228"/>
        <end position="245"/>
    </location>
</feature>
<feature type="transmembrane region" description="Helical" evidence="1">
    <location>
        <begin position="172"/>
        <end position="192"/>
    </location>
</feature>
<sequence length="364" mass="40370">MANVTFPNPDTYLNHLSPAEANEFEVARDVYLAVLGAAIWDILIYIPEDFKILYGSFFSPVTWCFLLSRVFAVAYALLFVIMQAHPISNCHAAQIAVEMFCLPSMACASFLFLRRLEAVYAENRTRIVQWAFRILWFAISVNTITVIVGVKAEHIEGTSYCVIYKVESYAAVNQFLPAVFDTLVFFAILYKITLSCGTLDSKINWHTIVTGKALPRLSRALLHGGQQYYCIVFGVNVIAGVLLYAPSIPVIYRPMLTLASTTLTASMACRVYRNLKTLNCDGEPSTLPVVSHLNFAGGGASSKSTPPLSTIPSIIVISNPDQDTKDHEPGLQIIASRHSWTSTVQLHSDDWQADEASRQVAMQR</sequence>
<dbReference type="OrthoDB" id="3038990at2759"/>
<evidence type="ECO:0000313" key="3">
    <source>
        <dbReference type="Proteomes" id="UP000807342"/>
    </source>
</evidence>
<feature type="transmembrane region" description="Helical" evidence="1">
    <location>
        <begin position="134"/>
        <end position="152"/>
    </location>
</feature>
<name>A0A9P5X0X1_9AGAR</name>
<comment type="caution">
    <text evidence="2">The sequence shown here is derived from an EMBL/GenBank/DDBJ whole genome shotgun (WGS) entry which is preliminary data.</text>
</comment>